<dbReference type="EMBL" id="GBXM01001686">
    <property type="protein sequence ID" value="JAI06892.1"/>
    <property type="molecule type" value="Transcribed_RNA"/>
</dbReference>
<protein>
    <submittedName>
        <fullName evidence="1">Uncharacterized protein</fullName>
    </submittedName>
</protein>
<reference evidence="1" key="2">
    <citation type="journal article" date="2015" name="Fish Shellfish Immunol.">
        <title>Early steps in the European eel (Anguilla anguilla)-Vibrio vulnificus interaction in the gills: Role of the RtxA13 toxin.</title>
        <authorList>
            <person name="Callol A."/>
            <person name="Pajuelo D."/>
            <person name="Ebbesson L."/>
            <person name="Teles M."/>
            <person name="MacKenzie S."/>
            <person name="Amaro C."/>
        </authorList>
    </citation>
    <scope>NUCLEOTIDE SEQUENCE</scope>
</reference>
<reference evidence="1" key="1">
    <citation type="submission" date="2014-11" db="EMBL/GenBank/DDBJ databases">
        <authorList>
            <person name="Amaro Gonzalez C."/>
        </authorList>
    </citation>
    <scope>NUCLEOTIDE SEQUENCE</scope>
</reference>
<accession>A0A0E9XWV6</accession>
<evidence type="ECO:0000313" key="1">
    <source>
        <dbReference type="EMBL" id="JAI06892.1"/>
    </source>
</evidence>
<name>A0A0E9XWV6_ANGAN</name>
<dbReference type="AlphaFoldDB" id="A0A0E9XWV6"/>
<sequence>METTLTCRQKVRIRESFSLCAYLTGSGGG</sequence>
<organism evidence="1">
    <name type="scientific">Anguilla anguilla</name>
    <name type="common">European freshwater eel</name>
    <name type="synonym">Muraena anguilla</name>
    <dbReference type="NCBI Taxonomy" id="7936"/>
    <lineage>
        <taxon>Eukaryota</taxon>
        <taxon>Metazoa</taxon>
        <taxon>Chordata</taxon>
        <taxon>Craniata</taxon>
        <taxon>Vertebrata</taxon>
        <taxon>Euteleostomi</taxon>
        <taxon>Actinopterygii</taxon>
        <taxon>Neopterygii</taxon>
        <taxon>Teleostei</taxon>
        <taxon>Anguilliformes</taxon>
        <taxon>Anguillidae</taxon>
        <taxon>Anguilla</taxon>
    </lineage>
</organism>
<proteinExistence type="predicted"/>